<name>A0A1B6FP64_9HEMI</name>
<dbReference type="SUPFAM" id="SSF47616">
    <property type="entry name" value="GST C-terminal domain-like"/>
    <property type="match status" value="1"/>
</dbReference>
<dbReference type="SUPFAM" id="SSF52833">
    <property type="entry name" value="Thioredoxin-like"/>
    <property type="match status" value="1"/>
</dbReference>
<dbReference type="PROSITE" id="PS50404">
    <property type="entry name" value="GST_NTER"/>
    <property type="match status" value="1"/>
</dbReference>
<feature type="domain" description="GST N-terminal" evidence="5">
    <location>
        <begin position="5"/>
        <end position="82"/>
    </location>
</feature>
<dbReference type="Gene3D" id="1.20.1050.130">
    <property type="match status" value="1"/>
</dbReference>
<dbReference type="SFLD" id="SFLDG01205">
    <property type="entry name" value="AMPS.1"/>
    <property type="match status" value="1"/>
</dbReference>
<sequence length="227" mass="25954">MASDSKIKLSYFPIIGLAEPIRFLLAYLGKDFEDHRIGGKEWLATKSTTPWGKVPVLEINGQKVTQNVAICRYLAKEAGLCGKDNWENLRIDEIVDVLGDFRTELAKYHYELDAKKKESLKDPLFNEIVPFYMKKLEALIKENKGYLANGKLSWADLYFGAVSDYLNYMFGSEITDGYPNFKALKEKVYALPQIKAWLDKRPAEDYSYRDDILAALSKKMRSGTVLL</sequence>
<dbReference type="Pfam" id="PF02798">
    <property type="entry name" value="GST_N"/>
    <property type="match status" value="1"/>
</dbReference>
<dbReference type="EC" id="2.5.1.18" evidence="1"/>
<dbReference type="InterPro" id="IPR036249">
    <property type="entry name" value="Thioredoxin-like_sf"/>
</dbReference>
<dbReference type="GO" id="GO:0006749">
    <property type="term" value="P:glutathione metabolic process"/>
    <property type="evidence" value="ECO:0007669"/>
    <property type="project" value="TreeGrafter"/>
</dbReference>
<reference evidence="7" key="1">
    <citation type="submission" date="2015-11" db="EMBL/GenBank/DDBJ databases">
        <title>De novo transcriptome assembly of four potential Pierce s Disease insect vectors from Arizona vineyards.</title>
        <authorList>
            <person name="Tassone E.E."/>
        </authorList>
    </citation>
    <scope>NUCLEOTIDE SEQUENCE</scope>
</reference>
<gene>
    <name evidence="7" type="ORF">g.19745</name>
</gene>
<dbReference type="EMBL" id="GECZ01017966">
    <property type="protein sequence ID" value="JAS51803.1"/>
    <property type="molecule type" value="Transcribed_RNA"/>
</dbReference>
<comment type="catalytic activity">
    <reaction evidence="4">
        <text>RX + glutathione = an S-substituted glutathione + a halide anion + H(+)</text>
        <dbReference type="Rhea" id="RHEA:16437"/>
        <dbReference type="ChEBI" id="CHEBI:15378"/>
        <dbReference type="ChEBI" id="CHEBI:16042"/>
        <dbReference type="ChEBI" id="CHEBI:17792"/>
        <dbReference type="ChEBI" id="CHEBI:57925"/>
        <dbReference type="ChEBI" id="CHEBI:90779"/>
        <dbReference type="EC" id="2.5.1.18"/>
    </reaction>
</comment>
<dbReference type="CDD" id="cd03039">
    <property type="entry name" value="GST_N_Sigma_like"/>
    <property type="match status" value="1"/>
</dbReference>
<feature type="domain" description="GST C-terminal" evidence="6">
    <location>
        <begin position="84"/>
        <end position="206"/>
    </location>
</feature>
<keyword evidence="2" id="KW-0808">Transferase</keyword>
<dbReference type="AlphaFoldDB" id="A0A1B6FP64"/>
<dbReference type="GO" id="GO:0004364">
    <property type="term" value="F:glutathione transferase activity"/>
    <property type="evidence" value="ECO:0007669"/>
    <property type="project" value="UniProtKB-EC"/>
</dbReference>
<evidence type="ECO:0000313" key="7">
    <source>
        <dbReference type="EMBL" id="JAS51803.1"/>
    </source>
</evidence>
<dbReference type="PROSITE" id="PS50405">
    <property type="entry name" value="GST_CTER"/>
    <property type="match status" value="1"/>
</dbReference>
<evidence type="ECO:0000256" key="2">
    <source>
        <dbReference type="ARBA" id="ARBA00022679"/>
    </source>
</evidence>
<dbReference type="InterPro" id="IPR050213">
    <property type="entry name" value="GST_superfamily"/>
</dbReference>
<evidence type="ECO:0000256" key="4">
    <source>
        <dbReference type="ARBA" id="ARBA00047960"/>
    </source>
</evidence>
<dbReference type="FunFam" id="1.20.1050.10:FF:000030">
    <property type="entry name" value="Glutathione S-transferase S1"/>
    <property type="match status" value="1"/>
</dbReference>
<dbReference type="Pfam" id="PF14497">
    <property type="entry name" value="GST_C_3"/>
    <property type="match status" value="1"/>
</dbReference>
<dbReference type="PANTHER" id="PTHR11571:SF224">
    <property type="entry name" value="HEMATOPOIETIC PROSTAGLANDIN D SYNTHASE"/>
    <property type="match status" value="1"/>
</dbReference>
<organism evidence="7">
    <name type="scientific">Cuerna arida</name>
    <dbReference type="NCBI Taxonomy" id="1464854"/>
    <lineage>
        <taxon>Eukaryota</taxon>
        <taxon>Metazoa</taxon>
        <taxon>Ecdysozoa</taxon>
        <taxon>Arthropoda</taxon>
        <taxon>Hexapoda</taxon>
        <taxon>Insecta</taxon>
        <taxon>Pterygota</taxon>
        <taxon>Neoptera</taxon>
        <taxon>Paraneoptera</taxon>
        <taxon>Hemiptera</taxon>
        <taxon>Auchenorrhyncha</taxon>
        <taxon>Membracoidea</taxon>
        <taxon>Cicadellidae</taxon>
        <taxon>Cicadellinae</taxon>
        <taxon>Proconiini</taxon>
        <taxon>Cuerna</taxon>
    </lineage>
</organism>
<dbReference type="PANTHER" id="PTHR11571">
    <property type="entry name" value="GLUTATHIONE S-TRANSFERASE"/>
    <property type="match status" value="1"/>
</dbReference>
<evidence type="ECO:0000256" key="3">
    <source>
        <dbReference type="ARBA" id="ARBA00038317"/>
    </source>
</evidence>
<dbReference type="CDD" id="cd03192">
    <property type="entry name" value="GST_C_Sigma_like"/>
    <property type="match status" value="1"/>
</dbReference>
<evidence type="ECO:0000256" key="1">
    <source>
        <dbReference type="ARBA" id="ARBA00012452"/>
    </source>
</evidence>
<evidence type="ECO:0000259" key="5">
    <source>
        <dbReference type="PROSITE" id="PS50404"/>
    </source>
</evidence>
<dbReference type="InterPro" id="IPR004046">
    <property type="entry name" value="GST_C"/>
</dbReference>
<dbReference type="InterPro" id="IPR040079">
    <property type="entry name" value="Glutathione_S-Trfase"/>
</dbReference>
<dbReference type="InterPro" id="IPR036282">
    <property type="entry name" value="Glutathione-S-Trfase_C_sf"/>
</dbReference>
<proteinExistence type="inferred from homology"/>
<dbReference type="InterPro" id="IPR004045">
    <property type="entry name" value="Glutathione_S-Trfase_N"/>
</dbReference>
<comment type="similarity">
    <text evidence="3">Belongs to the GST superfamily. Sigma family.</text>
</comment>
<dbReference type="SFLD" id="SFLDS00019">
    <property type="entry name" value="Glutathione_Transferase_(cytos"/>
    <property type="match status" value="1"/>
</dbReference>
<accession>A0A1B6FP64</accession>
<dbReference type="SFLD" id="SFLDG00363">
    <property type="entry name" value="AMPS_(cytGST):_Alpha-__Mu-__Pi"/>
    <property type="match status" value="1"/>
</dbReference>
<evidence type="ECO:0000259" key="6">
    <source>
        <dbReference type="PROSITE" id="PS50405"/>
    </source>
</evidence>
<dbReference type="InterPro" id="IPR010987">
    <property type="entry name" value="Glutathione-S-Trfase_C-like"/>
</dbReference>
<protein>
    <recommendedName>
        <fullName evidence="1">glutathione transferase</fullName>
        <ecNumber evidence="1">2.5.1.18</ecNumber>
    </recommendedName>
</protein>